<evidence type="ECO:0000313" key="2">
    <source>
        <dbReference type="Proteomes" id="UP000887013"/>
    </source>
</evidence>
<organism evidence="1 2">
    <name type="scientific">Nephila pilipes</name>
    <name type="common">Giant wood spider</name>
    <name type="synonym">Nephila maculata</name>
    <dbReference type="NCBI Taxonomy" id="299642"/>
    <lineage>
        <taxon>Eukaryota</taxon>
        <taxon>Metazoa</taxon>
        <taxon>Ecdysozoa</taxon>
        <taxon>Arthropoda</taxon>
        <taxon>Chelicerata</taxon>
        <taxon>Arachnida</taxon>
        <taxon>Araneae</taxon>
        <taxon>Araneomorphae</taxon>
        <taxon>Entelegynae</taxon>
        <taxon>Araneoidea</taxon>
        <taxon>Nephilidae</taxon>
        <taxon>Nephila</taxon>
    </lineage>
</organism>
<protein>
    <submittedName>
        <fullName evidence="1">Uncharacterized protein</fullName>
    </submittedName>
</protein>
<reference evidence="1" key="1">
    <citation type="submission" date="2020-08" db="EMBL/GenBank/DDBJ databases">
        <title>Multicomponent nature underlies the extraordinary mechanical properties of spider dragline silk.</title>
        <authorList>
            <person name="Kono N."/>
            <person name="Nakamura H."/>
            <person name="Mori M."/>
            <person name="Yoshida Y."/>
            <person name="Ohtoshi R."/>
            <person name="Malay A.D."/>
            <person name="Moran D.A.P."/>
            <person name="Tomita M."/>
            <person name="Numata K."/>
            <person name="Arakawa K."/>
        </authorList>
    </citation>
    <scope>NUCLEOTIDE SEQUENCE</scope>
</reference>
<keyword evidence="2" id="KW-1185">Reference proteome</keyword>
<comment type="caution">
    <text evidence="1">The sequence shown here is derived from an EMBL/GenBank/DDBJ whole genome shotgun (WGS) entry which is preliminary data.</text>
</comment>
<evidence type="ECO:0000313" key="1">
    <source>
        <dbReference type="EMBL" id="GFT03587.1"/>
    </source>
</evidence>
<accession>A0A8X6TF11</accession>
<sequence length="100" mass="11257">MNYGHLKMNRVSKNIFISSEERSSFSNGFSPSTLPDRCLQMLTFLMSSNQISLRVAPPEVVPHHLPKQLLFSVSGVLRRVRSDDKPISICSRNGLKAVKK</sequence>
<gene>
    <name evidence="1" type="ORF">NPIL_311011</name>
</gene>
<dbReference type="AlphaFoldDB" id="A0A8X6TF11"/>
<dbReference type="Proteomes" id="UP000887013">
    <property type="component" value="Unassembled WGS sequence"/>
</dbReference>
<proteinExistence type="predicted"/>
<dbReference type="EMBL" id="BMAW01007381">
    <property type="protein sequence ID" value="GFT03587.1"/>
    <property type="molecule type" value="Genomic_DNA"/>
</dbReference>
<name>A0A8X6TF11_NEPPI</name>